<dbReference type="Pfam" id="PF02686">
    <property type="entry name" value="GatC"/>
    <property type="match status" value="1"/>
</dbReference>
<dbReference type="AlphaFoldDB" id="A0A0G1GVB5"/>
<dbReference type="InterPro" id="IPR003837">
    <property type="entry name" value="GatC"/>
</dbReference>
<protein>
    <submittedName>
        <fullName evidence="1">Aspartyl/glutamyl-tRNA(Asn/Gln) amidotransferase subunit C</fullName>
    </submittedName>
</protein>
<name>A0A0G1GVB5_9BACT</name>
<keyword evidence="1" id="KW-0808">Transferase</keyword>
<dbReference type="EMBL" id="LCGH01000007">
    <property type="protein sequence ID" value="KKT11312.1"/>
    <property type="molecule type" value="Genomic_DNA"/>
</dbReference>
<evidence type="ECO:0000313" key="2">
    <source>
        <dbReference type="Proteomes" id="UP000033907"/>
    </source>
</evidence>
<dbReference type="NCBIfam" id="TIGR00135">
    <property type="entry name" value="gatC"/>
    <property type="match status" value="1"/>
</dbReference>
<dbReference type="Proteomes" id="UP000033907">
    <property type="component" value="Unassembled WGS sequence"/>
</dbReference>
<comment type="caution">
    <text evidence="1">The sequence shown here is derived from an EMBL/GenBank/DDBJ whole genome shotgun (WGS) entry which is preliminary data.</text>
</comment>
<sequence>MDIKDVENLAELAKIELSPEEKKGILKDMEGILEYVKVIEKVEVENSATPEHGPRNVWREDEIADREFSKESILSQFPDSQDGFLKVKKIL</sequence>
<dbReference type="GO" id="GO:0016740">
    <property type="term" value="F:transferase activity"/>
    <property type="evidence" value="ECO:0007669"/>
    <property type="project" value="UniProtKB-KW"/>
</dbReference>
<dbReference type="GO" id="GO:0006450">
    <property type="term" value="P:regulation of translational fidelity"/>
    <property type="evidence" value="ECO:0007669"/>
    <property type="project" value="InterPro"/>
</dbReference>
<proteinExistence type="predicted"/>
<accession>A0A0G1GVB5</accession>
<dbReference type="SUPFAM" id="SSF141000">
    <property type="entry name" value="Glu-tRNAGln amidotransferase C subunit"/>
    <property type="match status" value="1"/>
</dbReference>
<organism evidence="1 2">
    <name type="scientific">Candidatus Nomurabacteria bacterium GW2011_GWF2_43_24</name>
    <dbReference type="NCBI Taxonomy" id="1618778"/>
    <lineage>
        <taxon>Bacteria</taxon>
        <taxon>Candidatus Nomuraibacteriota</taxon>
    </lineage>
</organism>
<dbReference type="Gene3D" id="1.10.20.60">
    <property type="entry name" value="Glu-tRNAGln amidotransferase C subunit, N-terminal domain"/>
    <property type="match status" value="1"/>
</dbReference>
<gene>
    <name evidence="1" type="ORF">UV91_C0007G0012</name>
</gene>
<reference evidence="1 2" key="1">
    <citation type="journal article" date="2015" name="Nature">
        <title>rRNA introns, odd ribosomes, and small enigmatic genomes across a large radiation of phyla.</title>
        <authorList>
            <person name="Brown C.T."/>
            <person name="Hug L.A."/>
            <person name="Thomas B.C."/>
            <person name="Sharon I."/>
            <person name="Castelle C.J."/>
            <person name="Singh A."/>
            <person name="Wilkins M.J."/>
            <person name="Williams K.H."/>
            <person name="Banfield J.F."/>
        </authorList>
    </citation>
    <scope>NUCLEOTIDE SEQUENCE [LARGE SCALE GENOMIC DNA]</scope>
</reference>
<dbReference type="InterPro" id="IPR036113">
    <property type="entry name" value="Asp/Glu-ADT_sf_sub_c"/>
</dbReference>
<evidence type="ECO:0000313" key="1">
    <source>
        <dbReference type="EMBL" id="KKT11312.1"/>
    </source>
</evidence>